<sequence length="515" mass="54697">MRIGFALSTLSVVVGSAVLGWGLTAPRTARAFLEDICVQRVGEGLRNCLAPASACKDPTEALNRGCLLEAVQFAVIPPGRSMVHADSTYFIAQALGYRADVAYWIAAYNENSDYAQYAPIDQCGVQATSTNSGSSYITAKFNGFQRTNNTTDGPLYHYLLNFSPNGQGTDVHGASGVQAVYPFHYPPPGYPITIDDVYQGTLYDLRQWAMKADDGPGLLCTAGYTTPNGSSNFSGPKCLANVPISGNVPLLENYAIGPAINVTSGPKILDNSNPSAVVDYTQLKSWLDDKSRTTGVLFDDPKKPPVPVQVARIGLYLHSLQDASSHGTFCGDDAPSPPGGSDAGSYMIMSSGSVKLAFGTYCATGPHLASHVQETGTGDVSLPLRDYVALNNTLDELILFGNNVAKPRGWIVNPSLLPPNVVGAKSAAGDSAADLKSRLVGRIVQGQQWSRAEVYASGVVTLPLQRTDAQDRLNTMNAALGAYSKRLTNADPKLTALRPMPGNSFAPGDRSVCFR</sequence>
<protein>
    <submittedName>
        <fullName evidence="1">Uncharacterized protein</fullName>
    </submittedName>
</protein>
<evidence type="ECO:0000313" key="2">
    <source>
        <dbReference type="Proteomes" id="UP001431010"/>
    </source>
</evidence>
<reference evidence="1" key="1">
    <citation type="journal article" date="2024" name="Antonie Van Leeuwenhoek">
        <title>Bradyrhizobium ontarionense sp. nov., a novel bacterial symbiont isolated from Aeschynomene indica (Indian jointvetch), harbours photosynthesis, nitrogen fixation and nitrous oxide (N2O) reductase genes.</title>
        <authorList>
            <person name="Bromfield E.S.P."/>
            <person name="Cloutier S."/>
        </authorList>
    </citation>
    <scope>NUCLEOTIDE SEQUENCE</scope>
    <source>
        <strain evidence="1">A19</strain>
    </source>
</reference>
<gene>
    <name evidence="1" type="ORF">LQG66_03495</name>
</gene>
<dbReference type="EMBL" id="CP088156">
    <property type="protein sequence ID" value="UFZ05396.1"/>
    <property type="molecule type" value="Genomic_DNA"/>
</dbReference>
<dbReference type="RefSeq" id="WP_231323454.1">
    <property type="nucleotide sequence ID" value="NZ_CP088156.1"/>
</dbReference>
<organism evidence="1 2">
    <name type="scientific">Bradyrhizobium ontarionense</name>
    <dbReference type="NCBI Taxonomy" id="2898149"/>
    <lineage>
        <taxon>Bacteria</taxon>
        <taxon>Pseudomonadati</taxon>
        <taxon>Pseudomonadota</taxon>
        <taxon>Alphaproteobacteria</taxon>
        <taxon>Hyphomicrobiales</taxon>
        <taxon>Nitrobacteraceae</taxon>
        <taxon>Bradyrhizobium</taxon>
    </lineage>
</organism>
<keyword evidence="2" id="KW-1185">Reference proteome</keyword>
<name>A0ABY3REV9_9BRAD</name>
<proteinExistence type="predicted"/>
<dbReference type="Proteomes" id="UP001431010">
    <property type="component" value="Chromosome"/>
</dbReference>
<evidence type="ECO:0000313" key="1">
    <source>
        <dbReference type="EMBL" id="UFZ05396.1"/>
    </source>
</evidence>
<accession>A0ABY3REV9</accession>